<proteinExistence type="predicted"/>
<dbReference type="Proteomes" id="UP000037737">
    <property type="component" value="Unassembled WGS sequence"/>
</dbReference>
<evidence type="ECO:0000256" key="4">
    <source>
        <dbReference type="ARBA" id="ARBA00023134"/>
    </source>
</evidence>
<sequence>MTDTARPARWVVVVPVKPAGEGKSRLQVDGARRTDLARAIALDTLAAVAASPRVLQLVVVGDDPQLAREAAMLPAVRFVPDPRPGGLDRAVAAGVEAVDPRAALPRAALLGDLPALRADDLTAALDLAAGVDRAVVADAEGTGSTLVTAAAEVPWASSFGDGSLARHVESGCRLLDLPSSSPLRRDVDTMAQLRAARSLGVGPRTAAASAGLSA</sequence>
<evidence type="ECO:0000256" key="1">
    <source>
        <dbReference type="ARBA" id="ARBA00022679"/>
    </source>
</evidence>
<dbReference type="OrthoDB" id="9151145at2"/>
<keyword evidence="1" id="KW-0808">Transferase</keyword>
<name>A0A0M8MQB9_9MICO</name>
<evidence type="ECO:0000256" key="3">
    <source>
        <dbReference type="ARBA" id="ARBA00022741"/>
    </source>
</evidence>
<evidence type="ECO:0000256" key="2">
    <source>
        <dbReference type="ARBA" id="ARBA00022695"/>
    </source>
</evidence>
<gene>
    <name evidence="5" type="ORF">XI38_03860</name>
</gene>
<evidence type="ECO:0000313" key="6">
    <source>
        <dbReference type="Proteomes" id="UP000037737"/>
    </source>
</evidence>
<dbReference type="SUPFAM" id="SSF53448">
    <property type="entry name" value="Nucleotide-diphospho-sugar transferases"/>
    <property type="match status" value="1"/>
</dbReference>
<dbReference type="KEGG" id="mcw:A8L33_02345"/>
<evidence type="ECO:0000313" key="5">
    <source>
        <dbReference type="EMBL" id="KOS11690.1"/>
    </source>
</evidence>
<keyword evidence="4" id="KW-0342">GTP-binding</keyword>
<dbReference type="GO" id="GO:0043814">
    <property type="term" value="F:phospholactate guanylyltransferase activity"/>
    <property type="evidence" value="ECO:0007669"/>
    <property type="project" value="InterPro"/>
</dbReference>
<reference evidence="5" key="1">
    <citation type="submission" date="2015-04" db="EMBL/GenBank/DDBJ databases">
        <title>Complete genome sequence of Microbacterium chocolatum SIT 101, a bacterium enantioselectively hydrolyzing mesomeric diesters.</title>
        <authorList>
            <person name="Li X."/>
            <person name="Xu Y."/>
        </authorList>
    </citation>
    <scope>NUCLEOTIDE SEQUENCE [LARGE SCALE GENOMIC DNA]</scope>
    <source>
        <strain evidence="5">SIT 101</strain>
    </source>
</reference>
<dbReference type="InterPro" id="IPR029044">
    <property type="entry name" value="Nucleotide-diphossugar_trans"/>
</dbReference>
<organism evidence="5 6">
    <name type="scientific">Microbacterium aurantiacum</name>
    <dbReference type="NCBI Taxonomy" id="162393"/>
    <lineage>
        <taxon>Bacteria</taxon>
        <taxon>Bacillati</taxon>
        <taxon>Actinomycetota</taxon>
        <taxon>Actinomycetes</taxon>
        <taxon>Micrococcales</taxon>
        <taxon>Microbacteriaceae</taxon>
        <taxon>Microbacterium</taxon>
    </lineage>
</organism>
<keyword evidence="3" id="KW-0547">Nucleotide-binding</keyword>
<dbReference type="Pfam" id="PF01983">
    <property type="entry name" value="CofC"/>
    <property type="match status" value="1"/>
</dbReference>
<accession>A0A0M8MQB9</accession>
<evidence type="ECO:0008006" key="7">
    <source>
        <dbReference type="Google" id="ProtNLM"/>
    </source>
</evidence>
<dbReference type="Gene3D" id="3.90.550.10">
    <property type="entry name" value="Spore Coat Polysaccharide Biosynthesis Protein SpsA, Chain A"/>
    <property type="match status" value="1"/>
</dbReference>
<keyword evidence="6" id="KW-1185">Reference proteome</keyword>
<dbReference type="InterPro" id="IPR002835">
    <property type="entry name" value="CofC"/>
</dbReference>
<dbReference type="GO" id="GO:0005525">
    <property type="term" value="F:GTP binding"/>
    <property type="evidence" value="ECO:0007669"/>
    <property type="project" value="UniProtKB-KW"/>
</dbReference>
<dbReference type="PANTHER" id="PTHR40392:SF1">
    <property type="entry name" value="2-PHOSPHO-L-LACTATE GUANYLYLTRANSFERASE"/>
    <property type="match status" value="1"/>
</dbReference>
<dbReference type="NCBIfam" id="TIGR03552">
    <property type="entry name" value="F420_cofC"/>
    <property type="match status" value="1"/>
</dbReference>
<dbReference type="PANTHER" id="PTHR40392">
    <property type="entry name" value="2-PHOSPHO-L-LACTATE GUANYLYLTRANSFERASE"/>
    <property type="match status" value="1"/>
</dbReference>
<dbReference type="AlphaFoldDB" id="A0A0M8MQB9"/>
<dbReference type="EMBL" id="LAVO01000003">
    <property type="protein sequence ID" value="KOS11690.1"/>
    <property type="molecule type" value="Genomic_DNA"/>
</dbReference>
<keyword evidence="2" id="KW-0548">Nucleotidyltransferase</keyword>
<protein>
    <recommendedName>
        <fullName evidence="7">2-phospho-L-lactate guanylyltransferase</fullName>
    </recommendedName>
</protein>
<comment type="caution">
    <text evidence="5">The sequence shown here is derived from an EMBL/GenBank/DDBJ whole genome shotgun (WGS) entry which is preliminary data.</text>
</comment>
<dbReference type="PATRIC" id="fig|84292.3.peg.803"/>